<reference evidence="3" key="1">
    <citation type="journal article" date="2017" name="Nat. Ecol. Evol.">
        <title>Genome expansion and lineage-specific genetic innovations in the forest pathogenic fungi Armillaria.</title>
        <authorList>
            <person name="Sipos G."/>
            <person name="Prasanna A.N."/>
            <person name="Walter M.C."/>
            <person name="O'Connor E."/>
            <person name="Balint B."/>
            <person name="Krizsan K."/>
            <person name="Kiss B."/>
            <person name="Hess J."/>
            <person name="Varga T."/>
            <person name="Slot J."/>
            <person name="Riley R."/>
            <person name="Boka B."/>
            <person name="Rigling D."/>
            <person name="Barry K."/>
            <person name="Lee J."/>
            <person name="Mihaltcheva S."/>
            <person name="LaButti K."/>
            <person name="Lipzen A."/>
            <person name="Waldron R."/>
            <person name="Moloney N.M."/>
            <person name="Sperisen C."/>
            <person name="Kredics L."/>
            <person name="Vagvoelgyi C."/>
            <person name="Patrignani A."/>
            <person name="Fitzpatrick D."/>
            <person name="Nagy I."/>
            <person name="Doyle S."/>
            <person name="Anderson J.B."/>
            <person name="Grigoriev I.V."/>
            <person name="Gueldener U."/>
            <person name="Muensterkoetter M."/>
            <person name="Nagy L.G."/>
        </authorList>
    </citation>
    <scope>NUCLEOTIDE SEQUENCE [LARGE SCALE GENOMIC DNA]</scope>
    <source>
        <strain evidence="3">C18/9</strain>
    </source>
</reference>
<dbReference type="EMBL" id="FUEG01000004">
    <property type="protein sequence ID" value="SJL02801.1"/>
    <property type="molecule type" value="Genomic_DNA"/>
</dbReference>
<protein>
    <recommendedName>
        <fullName evidence="1">F-box domain-containing protein</fullName>
    </recommendedName>
</protein>
<feature type="domain" description="F-box" evidence="1">
    <location>
        <begin position="100"/>
        <end position="156"/>
    </location>
</feature>
<dbReference type="Pfam" id="PF12937">
    <property type="entry name" value="F-box-like"/>
    <property type="match status" value="1"/>
</dbReference>
<evidence type="ECO:0000313" key="3">
    <source>
        <dbReference type="Proteomes" id="UP000219338"/>
    </source>
</evidence>
<name>A0A284R247_ARMOS</name>
<evidence type="ECO:0000259" key="1">
    <source>
        <dbReference type="Pfam" id="PF12937"/>
    </source>
</evidence>
<dbReference type="AlphaFoldDB" id="A0A284R247"/>
<dbReference type="Proteomes" id="UP000219338">
    <property type="component" value="Unassembled WGS sequence"/>
</dbReference>
<gene>
    <name evidence="2" type="ORF">ARMOST_06138</name>
</gene>
<organism evidence="2 3">
    <name type="scientific">Armillaria ostoyae</name>
    <name type="common">Armillaria root rot fungus</name>
    <dbReference type="NCBI Taxonomy" id="47428"/>
    <lineage>
        <taxon>Eukaryota</taxon>
        <taxon>Fungi</taxon>
        <taxon>Dikarya</taxon>
        <taxon>Basidiomycota</taxon>
        <taxon>Agaricomycotina</taxon>
        <taxon>Agaricomycetes</taxon>
        <taxon>Agaricomycetidae</taxon>
        <taxon>Agaricales</taxon>
        <taxon>Marasmiineae</taxon>
        <taxon>Physalacriaceae</taxon>
        <taxon>Armillaria</taxon>
    </lineage>
</organism>
<dbReference type="Gene3D" id="1.20.1280.50">
    <property type="match status" value="1"/>
</dbReference>
<dbReference type="OMA" id="RYLTQDR"/>
<proteinExistence type="predicted"/>
<evidence type="ECO:0000313" key="2">
    <source>
        <dbReference type="EMBL" id="SJL02801.1"/>
    </source>
</evidence>
<dbReference type="InterPro" id="IPR001810">
    <property type="entry name" value="F-box_dom"/>
</dbReference>
<dbReference type="OrthoDB" id="3365698at2759"/>
<sequence length="525" mass="59476">MAYIPTKKTDFDSRLAALLPDYSHAPPDARIIELLRTNAPPMALERKSLEATLSETPDRIAELDSLIHSTTSLLRYLTQDRNQALENQANAKKILTPSRRLPPEILIAIFTCCRALHGRRGPPLDPRAVPWSLTHVCRKWREVAIATPEIWSTIHLDFIQDKFVRGSQHKAAFMLGMILYRARPHDLNIIIHYKDDISTHPVCTVLLPSVRYWKSLEVEGVSCDLSFLSPCRGFFDRLETAVVQGLHHGGSEAIDIFAVAPRLWSFTKTLDAPFLLPANLVEFDDSCPFSKNTCTTLRHLVNIEIEILSLSCSLYSSELPRIHLPRLSQLRLKMDRRSVDTAFVTYNHFDLPSLTHLNILYFHSQPMLPLQAPQPIHSSTVTSLTLAWSPFMSWNFSALDIQREISSYSMLINLRCLTVEDCSNINSFLAALSILPGKNVIFPKMSKIDISCERDIVFPGDHLDMHILVELVQSRRDQGALREFKLAWQWELVNDDADTRSRWQRLSAPGGGIQISASIKGLEAN</sequence>
<keyword evidence="3" id="KW-1185">Reference proteome</keyword>
<accession>A0A284R247</accession>
<dbReference type="STRING" id="47428.A0A284R247"/>